<comment type="caution">
    <text evidence="6">The sequence shown here is derived from an EMBL/GenBank/DDBJ whole genome shotgun (WGS) entry which is preliminary data.</text>
</comment>
<dbReference type="Pfam" id="PF07940">
    <property type="entry name" value="Hepar_II_III_C"/>
    <property type="match status" value="1"/>
</dbReference>
<evidence type="ECO:0000256" key="3">
    <source>
        <dbReference type="ARBA" id="ARBA00022764"/>
    </source>
</evidence>
<keyword evidence="2" id="KW-0732">Signal</keyword>
<dbReference type="EMBL" id="JACIDU010000010">
    <property type="protein sequence ID" value="MBB4104120.1"/>
    <property type="molecule type" value="Genomic_DNA"/>
</dbReference>
<dbReference type="AlphaFoldDB" id="A0A7W6K4U9"/>
<dbReference type="Proteomes" id="UP000584824">
    <property type="component" value="Unassembled WGS sequence"/>
</dbReference>
<gene>
    <name evidence="6" type="ORF">GGQ66_002693</name>
</gene>
<evidence type="ECO:0000256" key="4">
    <source>
        <dbReference type="ARBA" id="ARBA00023239"/>
    </source>
</evidence>
<feature type="domain" description="Heparinase II/III-like C-terminal" evidence="5">
    <location>
        <begin position="286"/>
        <end position="529"/>
    </location>
</feature>
<comment type="subcellular location">
    <subcellularLocation>
        <location evidence="1">Periplasm</location>
    </subcellularLocation>
</comment>
<sequence>MRLRLKFVPPTGRAPDRLLVAPTDLRAVDTFVADEIVVGRYLLAGRALVTEGASPFTLELPSRNFAIKLHSFTWLRHMRAVRTDDVCAVARDVVLDWIGLHGRRVSGVAWEPDVIAMRIIAWLSHSPVVLQGAEAAFYARFMKSLAYQVAYLDKISNALEEGEVRLRVRIALAMASIAMPVKVSTVKRAARRLDSELEAQILPDGSHVSRNPRAVLNLLLDLLPLRQTYINLGHDVPQKLIAAIDRMYPALRFFRHQDGNLALFNGATSTLANELMSVLRYDETSGLPFKALPHAHYQRLSAHQTTLIVDTGIPLSPELSRTAHSGCLSFEMSSGRNRFIINSGSPSFAGRSFQQLARATAAHSTVTLADTSSSRLSPSHFIGPVMVSGVSAVKVERQEDDDGNDRVIASHDGYAGRFGFIHERTISMDAIGIHIKGHDRLLPAKGNAEVDPGLVAIARFHIHPAIELEQVDEESVMLTAPDGESWYLHVPDQRPVITEDVFFADSSGISPSQQIEVEFSVNVTPEIRWILTRRA</sequence>
<dbReference type="GO" id="GO:0016829">
    <property type="term" value="F:lyase activity"/>
    <property type="evidence" value="ECO:0007669"/>
    <property type="project" value="UniProtKB-KW"/>
</dbReference>
<dbReference type="GO" id="GO:0042597">
    <property type="term" value="C:periplasmic space"/>
    <property type="evidence" value="ECO:0007669"/>
    <property type="project" value="UniProtKB-SubCell"/>
</dbReference>
<dbReference type="PANTHER" id="PTHR39210">
    <property type="entry name" value="HEPARIN-SULFATE LYASE"/>
    <property type="match status" value="1"/>
</dbReference>
<protein>
    <submittedName>
        <fullName evidence="6">Putative heparinase superfamily protein</fullName>
    </submittedName>
</protein>
<keyword evidence="3" id="KW-0574">Periplasm</keyword>
<evidence type="ECO:0000313" key="7">
    <source>
        <dbReference type="Proteomes" id="UP000584824"/>
    </source>
</evidence>
<reference evidence="6 7" key="1">
    <citation type="submission" date="2020-08" db="EMBL/GenBank/DDBJ databases">
        <title>Genomic Encyclopedia of Type Strains, Phase IV (KMG-IV): sequencing the most valuable type-strain genomes for metagenomic binning, comparative biology and taxonomic classification.</title>
        <authorList>
            <person name="Goeker M."/>
        </authorList>
    </citation>
    <scope>NUCLEOTIDE SEQUENCE [LARGE SCALE GENOMIC DNA]</scope>
    <source>
        <strain evidence="6 7">DSM 26385</strain>
    </source>
</reference>
<evidence type="ECO:0000256" key="2">
    <source>
        <dbReference type="ARBA" id="ARBA00022729"/>
    </source>
</evidence>
<accession>A0A7W6K4U9</accession>
<keyword evidence="7" id="KW-1185">Reference proteome</keyword>
<dbReference type="PANTHER" id="PTHR39210:SF1">
    <property type="entry name" value="HEPARIN-SULFATE LYASE"/>
    <property type="match status" value="1"/>
</dbReference>
<name>A0A7W6K4U9_9HYPH</name>
<evidence type="ECO:0000256" key="1">
    <source>
        <dbReference type="ARBA" id="ARBA00004418"/>
    </source>
</evidence>
<evidence type="ECO:0000313" key="6">
    <source>
        <dbReference type="EMBL" id="MBB4104120.1"/>
    </source>
</evidence>
<dbReference type="Gene3D" id="2.70.98.70">
    <property type="match status" value="1"/>
</dbReference>
<keyword evidence="4" id="KW-0456">Lyase</keyword>
<proteinExistence type="predicted"/>
<dbReference type="Gene3D" id="1.50.10.100">
    <property type="entry name" value="Chondroitin AC/alginate lyase"/>
    <property type="match status" value="1"/>
</dbReference>
<evidence type="ECO:0000259" key="5">
    <source>
        <dbReference type="Pfam" id="PF07940"/>
    </source>
</evidence>
<dbReference type="InterPro" id="IPR012480">
    <property type="entry name" value="Hepar_II_III_C"/>
</dbReference>
<dbReference type="InterPro" id="IPR008929">
    <property type="entry name" value="Chondroitin_lyas"/>
</dbReference>
<organism evidence="6 7">
    <name type="scientific">Allorhizobium borbori</name>
    <dbReference type="NCBI Taxonomy" id="485907"/>
    <lineage>
        <taxon>Bacteria</taxon>
        <taxon>Pseudomonadati</taxon>
        <taxon>Pseudomonadota</taxon>
        <taxon>Alphaproteobacteria</taxon>
        <taxon>Hyphomicrobiales</taxon>
        <taxon>Rhizobiaceae</taxon>
        <taxon>Rhizobium/Agrobacterium group</taxon>
        <taxon>Allorhizobium</taxon>
    </lineage>
</organism>